<comment type="caution">
    <text evidence="1">The sequence shown here is derived from an EMBL/GenBank/DDBJ whole genome shotgun (WGS) entry which is preliminary data.</text>
</comment>
<sequence length="399" mass="48170">MSTESYLEEMGKIQKSILDLLEDETIIDGKFQSPTIIFDDLKIYDNKYKLMSLLHLLLKISNHHHRNLNFINKIEKILLDFKDSIKKYYSNIEIFNIFKGNKRIILFLIEEKILIIDENIIKRITSQKFEKKKYLQYFSPEIKPFIGAEWFPKQLRKIIFDELPEDFYENRKIGENETYICTLIRLDSVKEFIIYINQNAISLNSNIEPSIYETNSFLVKKQQSNISFIEYAAFFGAIEIFQYLKMNEATFPPQLFLYAIHSNNAEMIHLLEENDDNRNDKSYQMCLLESIKCHHNDISNYFQNNYFNSDIENSMDVFKQSLKYYNFAFFENKNFDKPYYFVKYDYYILLDSFFKANKDNQNIQIIYEVNIFNEISYKKTFNRIFIIIDFNEIHWLIFK</sequence>
<evidence type="ECO:0008006" key="3">
    <source>
        <dbReference type="Google" id="ProtNLM"/>
    </source>
</evidence>
<evidence type="ECO:0000313" key="2">
    <source>
        <dbReference type="Proteomes" id="UP001470230"/>
    </source>
</evidence>
<protein>
    <recommendedName>
        <fullName evidence="3">DUF3447 domain-containing protein</fullName>
    </recommendedName>
</protein>
<proteinExistence type="predicted"/>
<dbReference type="SUPFAM" id="SSF48403">
    <property type="entry name" value="Ankyrin repeat"/>
    <property type="match status" value="1"/>
</dbReference>
<dbReference type="Proteomes" id="UP001470230">
    <property type="component" value="Unassembled WGS sequence"/>
</dbReference>
<dbReference type="PANTHER" id="PTHR24159:SF5">
    <property type="entry name" value="ANK_REP_REGION DOMAIN-CONTAINING PROTEIN"/>
    <property type="match status" value="1"/>
</dbReference>
<name>A0ABR2L9A1_9EUKA</name>
<dbReference type="EMBL" id="JAPFFF010000001">
    <property type="protein sequence ID" value="KAK8899327.1"/>
    <property type="molecule type" value="Genomic_DNA"/>
</dbReference>
<keyword evidence="2" id="KW-1185">Reference proteome</keyword>
<dbReference type="PANTHER" id="PTHR24159">
    <property type="match status" value="1"/>
</dbReference>
<reference evidence="1 2" key="1">
    <citation type="submission" date="2024-04" db="EMBL/GenBank/DDBJ databases">
        <title>Tritrichomonas musculus Genome.</title>
        <authorList>
            <person name="Alves-Ferreira E."/>
            <person name="Grigg M."/>
            <person name="Lorenzi H."/>
            <person name="Galac M."/>
        </authorList>
    </citation>
    <scope>NUCLEOTIDE SEQUENCE [LARGE SCALE GENOMIC DNA]</scope>
    <source>
        <strain evidence="1 2">EAF2021</strain>
    </source>
</reference>
<dbReference type="InterPro" id="IPR036770">
    <property type="entry name" value="Ankyrin_rpt-contain_sf"/>
</dbReference>
<organism evidence="1 2">
    <name type="scientific">Tritrichomonas musculus</name>
    <dbReference type="NCBI Taxonomy" id="1915356"/>
    <lineage>
        <taxon>Eukaryota</taxon>
        <taxon>Metamonada</taxon>
        <taxon>Parabasalia</taxon>
        <taxon>Tritrichomonadida</taxon>
        <taxon>Tritrichomonadidae</taxon>
        <taxon>Tritrichomonas</taxon>
    </lineage>
</organism>
<gene>
    <name evidence="1" type="ORF">M9Y10_001641</name>
</gene>
<accession>A0ABR2L9A1</accession>
<evidence type="ECO:0000313" key="1">
    <source>
        <dbReference type="EMBL" id="KAK8899327.1"/>
    </source>
</evidence>